<evidence type="ECO:0000259" key="4">
    <source>
        <dbReference type="PROSITE" id="PS51272"/>
    </source>
</evidence>
<proteinExistence type="predicted"/>
<dbReference type="Pfam" id="PF18998">
    <property type="entry name" value="Flg_new_2"/>
    <property type="match status" value="1"/>
</dbReference>
<feature type="domain" description="SLH" evidence="4">
    <location>
        <begin position="1223"/>
        <end position="1281"/>
    </location>
</feature>
<dbReference type="InterPro" id="IPR001119">
    <property type="entry name" value="SLH_dom"/>
</dbReference>
<accession>A0A810Q9H2</accession>
<gene>
    <name evidence="5" type="ORF">MM59RIKEN_22170</name>
</gene>
<dbReference type="Pfam" id="PF00395">
    <property type="entry name" value="SLH"/>
    <property type="match status" value="3"/>
</dbReference>
<name>A0A810Q9H2_9FIRM</name>
<feature type="region of interest" description="Disordered" evidence="2">
    <location>
        <begin position="992"/>
        <end position="1041"/>
    </location>
</feature>
<feature type="chain" id="PRO_5039480000" description="SLH domain-containing protein" evidence="3">
    <location>
        <begin position="24"/>
        <end position="1281"/>
    </location>
</feature>
<reference evidence="5" key="1">
    <citation type="submission" date="2020-09" db="EMBL/GenBank/DDBJ databases">
        <title>New species isolated from human feces.</title>
        <authorList>
            <person name="Kitahara M."/>
            <person name="Shigeno Y."/>
            <person name="Shime M."/>
            <person name="Matsumoto Y."/>
            <person name="Nakamura S."/>
            <person name="Motooka D."/>
            <person name="Fukuoka S."/>
            <person name="Nishikawa H."/>
            <person name="Benno Y."/>
        </authorList>
    </citation>
    <scope>NUCLEOTIDE SEQUENCE</scope>
    <source>
        <strain evidence="5">MM59</strain>
    </source>
</reference>
<evidence type="ECO:0000256" key="1">
    <source>
        <dbReference type="ARBA" id="ARBA00022737"/>
    </source>
</evidence>
<dbReference type="EMBL" id="AP023420">
    <property type="protein sequence ID" value="BCK84898.1"/>
    <property type="molecule type" value="Genomic_DNA"/>
</dbReference>
<dbReference type="Gene3D" id="2.160.20.20">
    <property type="match status" value="1"/>
</dbReference>
<evidence type="ECO:0000256" key="3">
    <source>
        <dbReference type="SAM" id="SignalP"/>
    </source>
</evidence>
<organism evidence="5 6">
    <name type="scientific">Pusillibacter faecalis</name>
    <dbReference type="NCBI Taxonomy" id="2714358"/>
    <lineage>
        <taxon>Bacteria</taxon>
        <taxon>Bacillati</taxon>
        <taxon>Bacillota</taxon>
        <taxon>Clostridia</taxon>
        <taxon>Eubacteriales</taxon>
        <taxon>Oscillospiraceae</taxon>
        <taxon>Pusillibacter</taxon>
    </lineage>
</organism>
<dbReference type="InterPro" id="IPR044060">
    <property type="entry name" value="Bacterial_rp_domain"/>
</dbReference>
<evidence type="ECO:0000313" key="6">
    <source>
        <dbReference type="Proteomes" id="UP000679848"/>
    </source>
</evidence>
<feature type="signal peptide" evidence="3">
    <location>
        <begin position="1"/>
        <end position="23"/>
    </location>
</feature>
<keyword evidence="3" id="KW-0732">Signal</keyword>
<sequence>MRKKCLAGIMVLCLLLSMMPTMAFATEAECTKTEGCTAVAHEEGCPAADPAGGGDGNDPTVLLDEPADGYTEWTSTDSLPTSGTYRLATNVTVTEKTTVGGWASSRPETPAKVLTLDLNGHTITATNGQAFFVQTSGGLVIEDSKGNGKITNQDAGSSNLIYVGGSFELKSGTLENAASNGYALFLNSSSTATLSGGTVINTAKGGSAVQVNSSANLTMTAGEIQNTVDGGNAVYVNGNAGTFTMEGGKVTQESTYSSSAAIYANNSATSVSISGGEVVSNSMGVYAAFTPVSVTGGTFQTKSHAFQTRNTTIEPAAGKTVSVDSEGAVFYTFSESNNKIVDGEFTAPALTKSYTQEEASNLTVSGGTFDIQNIAASTNDNSEITISGGTFEKAVPDLDRYLDTDKEIQIQPDGSLIVGESSGETPADPVSVTINGGETNSFGTLAAAIEEVNKASAGGSITVSLGKDQIVTETIQINKDLNVTLDLGGKTLRGPDSGYTIQFGSFDKGSATKPEDCEYTNSGTLTLTNGAVIGYRGILNYFGNVVLDQGLTLTTTERVVNTYGGKITVQGAKLKSTTAFGVGLFNSFYPFDFNASSAVTNSTHEKNKSAEFVMTAGSIDVVYYPVSGNNQRSAGTKATITGGTLTASEEYTAIYWPMEGELTVGGDAVITGGTGIEAKMGTITVKENAQIIGTAAYKADEPTNGGSSPEGSALLLTSQMYGAEGQYQTSNLLTVNIIGGTLTSQKGNAVTVYNTEKNTAQTTHVTVSGGQVNGKLSGITSVTTGENTVTTNGNTQTTSKSNTTLTVSGSVAPASINADGSTAYFANVTQAIASLDPDATEKTQISVFGNSTISTDVELQENITLVVAPGVQLTADVTSGESEKVVVTEQDANGNTVYKLVAKPENPEQTYVASITANGQTAYFDTLAAAVKTVQSGQTITLLKNSDTTGTITISRAVTFTLDPKTFTMKDTIAAGSGFVLTRSGNTYTVSVYTPPTPVTPDDNNSSGSSSDHDSDYTISLPSRTPGGTVKASPRYAESGETVTLTVTPDAGYELDNLSVTDRKGNEVKLTEKGDGQYTFKMPNSRVEVQVAFTRVSSLPFADVAEDAWFRSAVEYVYENGLMNGTTATTFTPNATTSRGMIVAILWRQAGSPTVDYLMEFNDVAPTAYYGEAVRWAASEGIVGGYGDGRFGPNDTITRQQLAAILYRFAQQQGYDTSARADLSGYADLGAVSSYAVEALQWTNAEGLVNGTSATTLSPGGNATRAQAAVILSRFCQSIAQ</sequence>
<dbReference type="InterPro" id="IPR012332">
    <property type="entry name" value="Autotransporter_pectin_lyase_C"/>
</dbReference>
<dbReference type="KEGG" id="pfaa:MM59RIKEN_22170"/>
<evidence type="ECO:0000313" key="5">
    <source>
        <dbReference type="EMBL" id="BCK84898.1"/>
    </source>
</evidence>
<protein>
    <recommendedName>
        <fullName evidence="4">SLH domain-containing protein</fullName>
    </recommendedName>
</protein>
<dbReference type="PROSITE" id="PS51272">
    <property type="entry name" value="SLH"/>
    <property type="match status" value="3"/>
</dbReference>
<evidence type="ECO:0000256" key="2">
    <source>
        <dbReference type="SAM" id="MobiDB-lite"/>
    </source>
</evidence>
<keyword evidence="1" id="KW-0677">Repeat</keyword>
<dbReference type="RefSeq" id="WP_213543336.1">
    <property type="nucleotide sequence ID" value="NZ_AP023420.1"/>
</dbReference>
<feature type="domain" description="SLH" evidence="4">
    <location>
        <begin position="1157"/>
        <end position="1220"/>
    </location>
</feature>
<feature type="compositionally biased region" description="Low complexity" evidence="2">
    <location>
        <begin position="992"/>
        <end position="1010"/>
    </location>
</feature>
<feature type="domain" description="SLH" evidence="4">
    <location>
        <begin position="1097"/>
        <end position="1156"/>
    </location>
</feature>
<dbReference type="Proteomes" id="UP000679848">
    <property type="component" value="Chromosome"/>
</dbReference>
<keyword evidence="6" id="KW-1185">Reference proteome</keyword>